<dbReference type="GO" id="GO:0000463">
    <property type="term" value="P:maturation of LSU-rRNA from tricistronic rRNA transcript (SSU-rRNA, 5.8S rRNA, LSU-rRNA)"/>
    <property type="evidence" value="ECO:0007669"/>
    <property type="project" value="TreeGrafter"/>
</dbReference>
<dbReference type="GeneID" id="9623274"/>
<dbReference type="OrthoDB" id="272357at2759"/>
<feature type="compositionally biased region" description="Low complexity" evidence="14">
    <location>
        <begin position="8"/>
        <end position="19"/>
    </location>
</feature>
<feature type="compositionally biased region" description="Acidic residues" evidence="14">
    <location>
        <begin position="679"/>
        <end position="689"/>
    </location>
</feature>
<dbReference type="PANTHER" id="PTHR13483:SF3">
    <property type="entry name" value="BOX C_D SNORNA PROTEIN 1"/>
    <property type="match status" value="1"/>
</dbReference>
<dbReference type="Proteomes" id="UP000001058">
    <property type="component" value="Unassembled WGS sequence"/>
</dbReference>
<evidence type="ECO:0000256" key="7">
    <source>
        <dbReference type="ARBA" id="ARBA00022843"/>
    </source>
</evidence>
<dbReference type="Pfam" id="PF25790">
    <property type="entry name" value="BCD1"/>
    <property type="match status" value="1"/>
</dbReference>
<evidence type="ECO:0000256" key="12">
    <source>
        <dbReference type="ARBA" id="ARBA00077531"/>
    </source>
</evidence>
<evidence type="ECO:0000313" key="16">
    <source>
        <dbReference type="EMBL" id="EFJ40802.1"/>
    </source>
</evidence>
<feature type="compositionally biased region" description="Low complexity" evidence="14">
    <location>
        <begin position="298"/>
        <end position="336"/>
    </location>
</feature>
<keyword evidence="17" id="KW-1185">Reference proteome</keyword>
<dbReference type="STRING" id="3068.D8UHN9"/>
<keyword evidence="5 13" id="KW-0863">Zinc-finger</keyword>
<evidence type="ECO:0000256" key="10">
    <source>
        <dbReference type="ARBA" id="ARBA00061949"/>
    </source>
</evidence>
<dbReference type="PANTHER" id="PTHR13483">
    <property type="entry name" value="BOX C_D SNORNA PROTEIN 1-RELATED"/>
    <property type="match status" value="1"/>
</dbReference>
<dbReference type="InParanoid" id="D8UHN9"/>
<dbReference type="GO" id="GO:0070761">
    <property type="term" value="C:pre-snoRNP complex"/>
    <property type="evidence" value="ECO:0007669"/>
    <property type="project" value="TreeGrafter"/>
</dbReference>
<feature type="region of interest" description="Disordered" evidence="14">
    <location>
        <begin position="1"/>
        <end position="46"/>
    </location>
</feature>
<dbReference type="GO" id="GO:0008270">
    <property type="term" value="F:zinc ion binding"/>
    <property type="evidence" value="ECO:0007669"/>
    <property type="project" value="UniProtKB-UniRule"/>
</dbReference>
<accession>D8UHN9</accession>
<dbReference type="Gene3D" id="3.30.60.190">
    <property type="match status" value="1"/>
</dbReference>
<evidence type="ECO:0000256" key="4">
    <source>
        <dbReference type="ARBA" id="ARBA00022723"/>
    </source>
</evidence>
<feature type="compositionally biased region" description="Pro residues" evidence="14">
    <location>
        <begin position="279"/>
        <end position="297"/>
    </location>
</feature>
<dbReference type="RefSeq" id="XP_002958177.1">
    <property type="nucleotide sequence ID" value="XM_002958131.1"/>
</dbReference>
<evidence type="ECO:0000256" key="13">
    <source>
        <dbReference type="PROSITE-ProRule" id="PRU00453"/>
    </source>
</evidence>
<dbReference type="eggNOG" id="KOG2858">
    <property type="taxonomic scope" value="Eukaryota"/>
</dbReference>
<organism evidence="17">
    <name type="scientific">Volvox carteri f. nagariensis</name>
    <dbReference type="NCBI Taxonomy" id="3068"/>
    <lineage>
        <taxon>Eukaryota</taxon>
        <taxon>Viridiplantae</taxon>
        <taxon>Chlorophyta</taxon>
        <taxon>core chlorophytes</taxon>
        <taxon>Chlorophyceae</taxon>
        <taxon>CS clade</taxon>
        <taxon>Chlamydomonadales</taxon>
        <taxon>Volvocaceae</taxon>
        <taxon>Volvox</taxon>
    </lineage>
</organism>
<evidence type="ECO:0000256" key="1">
    <source>
        <dbReference type="ARBA" id="ARBA00022499"/>
    </source>
</evidence>
<dbReference type="KEGG" id="vcn:VOLCADRAFT_119886"/>
<name>D8UHN9_VOLCA</name>
<evidence type="ECO:0000256" key="6">
    <source>
        <dbReference type="ARBA" id="ARBA00022833"/>
    </source>
</evidence>
<evidence type="ECO:0000313" key="17">
    <source>
        <dbReference type="Proteomes" id="UP000001058"/>
    </source>
</evidence>
<keyword evidence="7" id="KW-0832">Ubl conjugation</keyword>
<keyword evidence="6" id="KW-0862">Zinc</keyword>
<gene>
    <name evidence="16" type="ORF">VOLCADRAFT_119886</name>
</gene>
<dbReference type="AlphaFoldDB" id="D8UHN9"/>
<proteinExistence type="inferred from homology"/>
<dbReference type="GO" id="GO:0000492">
    <property type="term" value="P:box C/D snoRNP assembly"/>
    <property type="evidence" value="ECO:0007669"/>
    <property type="project" value="TreeGrafter"/>
</dbReference>
<evidence type="ECO:0000256" key="5">
    <source>
        <dbReference type="ARBA" id="ARBA00022771"/>
    </source>
</evidence>
<feature type="domain" description="HIT-type" evidence="15">
    <location>
        <begin position="47"/>
        <end position="81"/>
    </location>
</feature>
<dbReference type="InterPro" id="IPR007529">
    <property type="entry name" value="Znf_HIT"/>
</dbReference>
<evidence type="ECO:0000256" key="2">
    <source>
        <dbReference type="ARBA" id="ARBA00022517"/>
    </source>
</evidence>
<dbReference type="PROSITE" id="PS51083">
    <property type="entry name" value="ZF_HIT"/>
    <property type="match status" value="1"/>
</dbReference>
<dbReference type="CDD" id="cd23023">
    <property type="entry name" value="zf-HIT_BCD1"/>
    <property type="match status" value="1"/>
</dbReference>
<evidence type="ECO:0000256" key="3">
    <source>
        <dbReference type="ARBA" id="ARBA00022553"/>
    </source>
</evidence>
<dbReference type="Pfam" id="PF04438">
    <property type="entry name" value="zf-HIT"/>
    <property type="match status" value="1"/>
</dbReference>
<comment type="similarity">
    <text evidence="9">Belongs to the BCD1 family.</text>
</comment>
<keyword evidence="3" id="KW-0597">Phosphoprotein</keyword>
<feature type="region of interest" description="Disordered" evidence="14">
    <location>
        <begin position="666"/>
        <end position="689"/>
    </location>
</feature>
<dbReference type="InterPro" id="IPR051639">
    <property type="entry name" value="BCD1"/>
</dbReference>
<dbReference type="SUPFAM" id="SSF144232">
    <property type="entry name" value="HIT/MYND zinc finger-like"/>
    <property type="match status" value="1"/>
</dbReference>
<evidence type="ECO:0000259" key="15">
    <source>
        <dbReference type="PROSITE" id="PS51083"/>
    </source>
</evidence>
<evidence type="ECO:0000256" key="9">
    <source>
        <dbReference type="ARBA" id="ARBA00049654"/>
    </source>
</evidence>
<keyword evidence="1" id="KW-1017">Isopeptide bond</keyword>
<dbReference type="GO" id="GO:0048254">
    <property type="term" value="P:snoRNA localization"/>
    <property type="evidence" value="ECO:0007669"/>
    <property type="project" value="TreeGrafter"/>
</dbReference>
<evidence type="ECO:0000256" key="11">
    <source>
        <dbReference type="ARBA" id="ARBA00068630"/>
    </source>
</evidence>
<sequence length="689" mass="69889">MDAMALGSKSDSSSEPASKTKGKGEAGVDAEDEQQQQPRNEPPPPLCEQCGAAPSKYRCPGCQRRSCSLECVRAHKAASGCSGQRDRTAFVSMQDFDDGALLSDFRLLEEIGRADDVARRCRPPAPKPQLPPPLASLVYQASWRSVKLLLMSPGMAKRRANTTRYDARNRTMWWRVEWRFPAVGIECVDERVDEHSVIGEVLSAHLRHPAPHYIPLRAYAKAGLAQLRVFMRKEKTPANQPAYFPIDTSKPLSSQISSRTIIEYPVFIVALPHEGAEAYPPPPMLAPPSQPPPPPPGRRMQPQQPAQQQAPVRQQQQQQLEAQPRQQQQQQAPGAASTERNGASGSGPIVAVHSSRQSAPSPSANGPAATGRSTAAAAAAAPPPSRVAGSAGAGAVQHGPPATVAAVVAAGATPRTTGTSVQPHTLTRQVVSGHAAIPAAQVKAAAAAAATAVAAASGAGAQPAPSPPGGCLVPPSTTGSLDLGGGRASDNPLKAPAPKRQRVEPVMSGEAGGAASDGANGAVGATAVALGFGASSTIVGGVGSGGVGPGKRFRSGTSSPPAAAAAAVSSLSVLAAGGREEVAHDENEIELGDTDGGDMDGELAAAAAAAATTAVGSHWDCGWRGDGAGLRGKTGGGGTGDWGGRGVPGGAGYGMVLGSGARVGEAGPGGGAAVARDDNEIDLDGEIEE</sequence>
<reference evidence="16 17" key="1">
    <citation type="journal article" date="2010" name="Science">
        <title>Genomic analysis of organismal complexity in the multicellular green alga Volvox carteri.</title>
        <authorList>
            <person name="Prochnik S.E."/>
            <person name="Umen J."/>
            <person name="Nedelcu A.M."/>
            <person name="Hallmann A."/>
            <person name="Miller S.M."/>
            <person name="Nishii I."/>
            <person name="Ferris P."/>
            <person name="Kuo A."/>
            <person name="Mitros T."/>
            <person name="Fritz-Laylin L.K."/>
            <person name="Hellsten U."/>
            <person name="Chapman J."/>
            <person name="Simakov O."/>
            <person name="Rensing S.A."/>
            <person name="Terry A."/>
            <person name="Pangilinan J."/>
            <person name="Kapitonov V."/>
            <person name="Jurka J."/>
            <person name="Salamov A."/>
            <person name="Shapiro H."/>
            <person name="Schmutz J."/>
            <person name="Grimwood J."/>
            <person name="Lindquist E."/>
            <person name="Lucas S."/>
            <person name="Grigoriev I.V."/>
            <person name="Schmitt R."/>
            <person name="Kirk D."/>
            <person name="Rokhsar D.S."/>
        </authorList>
    </citation>
    <scope>NUCLEOTIDE SEQUENCE [LARGE SCALE GENOMIC DNA]</scope>
    <source>
        <strain evidence="17">f. Nagariensis / Eve</strain>
    </source>
</reference>
<feature type="region of interest" description="Disordered" evidence="14">
    <location>
        <begin position="279"/>
        <end position="398"/>
    </location>
</feature>
<comment type="subunit">
    <text evidence="10">Interacts with FBL, SNU13, NOP58, NUFIP1, RUVBL1, RUVBL2 and TAF9. Interacts (via HIT-type zinc finger) with the RUVBL1/RUVBL2 complex in the presence of ADP.</text>
</comment>
<feature type="compositionally biased region" description="Low complexity" evidence="14">
    <location>
        <begin position="358"/>
        <end position="398"/>
    </location>
</feature>
<feature type="region of interest" description="Disordered" evidence="14">
    <location>
        <begin position="458"/>
        <end position="516"/>
    </location>
</feature>
<protein>
    <recommendedName>
        <fullName evidence="11">Box C/D snoRNA protein 1</fullName>
    </recommendedName>
    <alternativeName>
        <fullName evidence="12">Zinc finger HIT domain-containing protein 6</fullName>
    </alternativeName>
</protein>
<dbReference type="EMBL" id="GL378407">
    <property type="protein sequence ID" value="EFJ40802.1"/>
    <property type="molecule type" value="Genomic_DNA"/>
</dbReference>
<dbReference type="InterPro" id="IPR057721">
    <property type="entry name" value="BCD1_alpha/beta"/>
</dbReference>
<keyword evidence="4" id="KW-0479">Metal-binding</keyword>
<keyword evidence="2" id="KW-0690">Ribosome biogenesis</keyword>
<comment type="function">
    <text evidence="8">Required for box C/D snoRNAs accumulation involved in snoRNA processing, snoRNA transport to the nucleolus and ribosome biogenesis.</text>
</comment>
<dbReference type="GO" id="GO:0005634">
    <property type="term" value="C:nucleus"/>
    <property type="evidence" value="ECO:0007669"/>
    <property type="project" value="TreeGrafter"/>
</dbReference>
<evidence type="ECO:0000256" key="8">
    <source>
        <dbReference type="ARBA" id="ARBA00049598"/>
    </source>
</evidence>
<evidence type="ECO:0000256" key="14">
    <source>
        <dbReference type="SAM" id="MobiDB-lite"/>
    </source>
</evidence>
<dbReference type="FunFam" id="3.30.60.190:FF:000001">
    <property type="entry name" value="box C/D snoRNA protein 1"/>
    <property type="match status" value="1"/>
</dbReference>